<feature type="domain" description="Glycosyl hydrolase family 13 catalytic" evidence="1">
    <location>
        <begin position="139"/>
        <end position="555"/>
    </location>
</feature>
<dbReference type="Gene3D" id="1.10.1740.10">
    <property type="match status" value="1"/>
</dbReference>
<dbReference type="InterPro" id="IPR013780">
    <property type="entry name" value="Glyco_hydro_b"/>
</dbReference>
<gene>
    <name evidence="2" type="ordered locus">Lcho_3322</name>
</gene>
<dbReference type="SMART" id="SM00642">
    <property type="entry name" value="Aamy"/>
    <property type="match status" value="1"/>
</dbReference>
<reference evidence="2 3" key="1">
    <citation type="submission" date="2008-03" db="EMBL/GenBank/DDBJ databases">
        <title>Complete sequence of Leptothrix cholodnii SP-6.</title>
        <authorList>
            <consortium name="US DOE Joint Genome Institute"/>
            <person name="Copeland A."/>
            <person name="Lucas S."/>
            <person name="Lapidus A."/>
            <person name="Glavina del Rio T."/>
            <person name="Dalin E."/>
            <person name="Tice H."/>
            <person name="Bruce D."/>
            <person name="Goodwin L."/>
            <person name="Pitluck S."/>
            <person name="Chertkov O."/>
            <person name="Brettin T."/>
            <person name="Detter J.C."/>
            <person name="Han C."/>
            <person name="Kuske C.R."/>
            <person name="Schmutz J."/>
            <person name="Larimer F."/>
            <person name="Land M."/>
            <person name="Hauser L."/>
            <person name="Kyrpides N."/>
            <person name="Lykidis A."/>
            <person name="Emerson D."/>
            <person name="Richardson P."/>
        </authorList>
    </citation>
    <scope>NUCLEOTIDE SEQUENCE [LARGE SCALE GENOMIC DNA]</scope>
    <source>
        <strain evidence="3">ATCC 51168 / LMG 8142 / SP-6</strain>
    </source>
</reference>
<dbReference type="Gene3D" id="3.20.20.80">
    <property type="entry name" value="Glycosidases"/>
    <property type="match status" value="1"/>
</dbReference>
<dbReference type="SUPFAM" id="SSF51011">
    <property type="entry name" value="Glycosyl hydrolase domain"/>
    <property type="match status" value="1"/>
</dbReference>
<dbReference type="eggNOG" id="COG0366">
    <property type="taxonomic scope" value="Bacteria"/>
</dbReference>
<sequence length="672" mass="74723" precursor="true">MAIRKSPVSSPASSRLASRAASAQIDGSVPATTRVAVPAWAASDEQQSRVWAALSEQLGDDAQWPAFDARLRAHLGDLRRELAPLYGARPDFEAFLIKLLGNAFSAWRERSPELKALDQAREADPQWFHSNRMLGGVCYVDLFAGDLKGIEASIPYFKELGLTYLHLMPPFLCPEPHSDGGYAVSSYRAVKPSLGRIEDLRHLAQRLREEGISLVLDFVFNHTSDEHDWARGALAKDPFYSEFFYIFPDRTQPDAYERTVREIFPDEHPGAFSQLEDGRWVWTTFHSYQWDLNYGNPEVFNAMAGEMLFIANLGVEFLRMDAVAFIWKRLGTPCENLPEAHHLLRAYNALARIAAPSLLFKSEAIVHPDDVVKYIEPAECQISYNPLQMALLWNTLATREVNMLQKALEQRHHIPDGTAWVNYVRSHDDIGWTFADEDAIQMGIQGFDHRTFLNRFYVNRFAGSFARGVPFQDNPATGDCRISGTAASLCGLEQGDPHAVARLLLLYGVVLSSGGIPLIYLGDEIGALNDLHWADDPGHGGDSRWVHRPVRDLARSAQRDDPSTAPGRIYAGLRHLIALRQHLPSLAGGRLHAFWTRNRSVLGYLRSGEGQGGGGNILVLGNFSEHPQAIDAAVLLGMPAAAVDLIGQTAFNLRTGFTLAPYQMVWLDCRGG</sequence>
<dbReference type="Pfam" id="PF00128">
    <property type="entry name" value="Alpha-amylase"/>
    <property type="match status" value="1"/>
</dbReference>
<dbReference type="PANTHER" id="PTHR10357:SF213">
    <property type="entry name" value="ALPHA AMYLASE CATALYTIC REGION"/>
    <property type="match status" value="1"/>
</dbReference>
<dbReference type="SUPFAM" id="SSF51445">
    <property type="entry name" value="(Trans)glycosidases"/>
    <property type="match status" value="1"/>
</dbReference>
<dbReference type="Gene3D" id="3.90.400.10">
    <property type="entry name" value="Oligo-1,6-glucosidase, Domain 2"/>
    <property type="match status" value="1"/>
</dbReference>
<dbReference type="PANTHER" id="PTHR10357">
    <property type="entry name" value="ALPHA-AMYLASE FAMILY MEMBER"/>
    <property type="match status" value="1"/>
</dbReference>
<keyword evidence="3" id="KW-1185">Reference proteome</keyword>
<dbReference type="InterPro" id="IPR044077">
    <property type="entry name" value="Amylosucrase"/>
</dbReference>
<dbReference type="GO" id="GO:0047669">
    <property type="term" value="F:amylosucrase activity"/>
    <property type="evidence" value="ECO:0007669"/>
    <property type="project" value="InterPro"/>
</dbReference>
<dbReference type="HOGENOM" id="CLU_022796_0_0_4"/>
<evidence type="ECO:0000313" key="3">
    <source>
        <dbReference type="Proteomes" id="UP000001693"/>
    </source>
</evidence>
<dbReference type="InterPro" id="IPR045857">
    <property type="entry name" value="O16G_dom_2"/>
</dbReference>
<dbReference type="GO" id="GO:0005975">
    <property type="term" value="P:carbohydrate metabolic process"/>
    <property type="evidence" value="ECO:0007669"/>
    <property type="project" value="InterPro"/>
</dbReference>
<name>B1Y2C7_LEPCP</name>
<evidence type="ECO:0000259" key="1">
    <source>
        <dbReference type="SMART" id="SM00642"/>
    </source>
</evidence>
<dbReference type="CAZy" id="GH13">
    <property type="family name" value="Glycoside Hydrolase Family 13"/>
</dbReference>
<protein>
    <submittedName>
        <fullName evidence="2">Alpha amylase catalytic region</fullName>
    </submittedName>
</protein>
<proteinExistence type="predicted"/>
<dbReference type="STRING" id="395495.Lcho_3322"/>
<dbReference type="KEGG" id="lch:Lcho_3322"/>
<dbReference type="Proteomes" id="UP000001693">
    <property type="component" value="Chromosome"/>
</dbReference>
<dbReference type="CDD" id="cd11324">
    <property type="entry name" value="AmyAc_Amylosucrase"/>
    <property type="match status" value="1"/>
</dbReference>
<dbReference type="InterPro" id="IPR006047">
    <property type="entry name" value="GH13_cat_dom"/>
</dbReference>
<dbReference type="InterPro" id="IPR017853">
    <property type="entry name" value="GH"/>
</dbReference>
<dbReference type="Gene3D" id="2.60.40.1180">
    <property type="entry name" value="Golgi alpha-mannosidase II"/>
    <property type="match status" value="1"/>
</dbReference>
<accession>B1Y2C7</accession>
<evidence type="ECO:0000313" key="2">
    <source>
        <dbReference type="EMBL" id="ACB35580.1"/>
    </source>
</evidence>
<organism evidence="2 3">
    <name type="scientific">Leptothrix cholodnii (strain ATCC 51168 / LMG 8142 / SP-6)</name>
    <name type="common">Leptothrix discophora (strain SP-6)</name>
    <dbReference type="NCBI Taxonomy" id="395495"/>
    <lineage>
        <taxon>Bacteria</taxon>
        <taxon>Pseudomonadati</taxon>
        <taxon>Pseudomonadota</taxon>
        <taxon>Betaproteobacteria</taxon>
        <taxon>Burkholderiales</taxon>
        <taxon>Sphaerotilaceae</taxon>
        <taxon>Leptothrix</taxon>
    </lineage>
</organism>
<dbReference type="EMBL" id="CP001013">
    <property type="protein sequence ID" value="ACB35580.1"/>
    <property type="molecule type" value="Genomic_DNA"/>
</dbReference>
<dbReference type="AlphaFoldDB" id="B1Y2C7"/>